<feature type="compositionally biased region" description="Basic and acidic residues" evidence="1">
    <location>
        <begin position="118"/>
        <end position="131"/>
    </location>
</feature>
<evidence type="ECO:0000256" key="1">
    <source>
        <dbReference type="SAM" id="MobiDB-lite"/>
    </source>
</evidence>
<dbReference type="AlphaFoldDB" id="A0A1I6SYK1"/>
<feature type="domain" description="EF-hand" evidence="3">
    <location>
        <begin position="113"/>
        <end position="130"/>
    </location>
</feature>
<dbReference type="OrthoDB" id="113323at2"/>
<dbReference type="Pfam" id="PF13202">
    <property type="entry name" value="EF-hand_5"/>
    <property type="match status" value="1"/>
</dbReference>
<evidence type="ECO:0000313" key="4">
    <source>
        <dbReference type="EMBL" id="SFS82065.1"/>
    </source>
</evidence>
<feature type="chain" id="PRO_5011488123" evidence="2">
    <location>
        <begin position="25"/>
        <end position="159"/>
    </location>
</feature>
<evidence type="ECO:0000256" key="2">
    <source>
        <dbReference type="SAM" id="SignalP"/>
    </source>
</evidence>
<gene>
    <name evidence="4" type="ORF">SAMN05192570_2807</name>
</gene>
<evidence type="ECO:0000313" key="5">
    <source>
        <dbReference type="Proteomes" id="UP000198788"/>
    </source>
</evidence>
<proteinExistence type="predicted"/>
<dbReference type="SUPFAM" id="SSF47473">
    <property type="entry name" value="EF-hand"/>
    <property type="match status" value="1"/>
</dbReference>
<accession>A0A1I6SYK1</accession>
<dbReference type="STRING" id="871741.SAMN05192570_2807"/>
<feature type="signal peptide" evidence="2">
    <location>
        <begin position="1"/>
        <end position="24"/>
    </location>
</feature>
<dbReference type="Gene3D" id="1.10.238.10">
    <property type="entry name" value="EF-hand"/>
    <property type="match status" value="1"/>
</dbReference>
<evidence type="ECO:0000259" key="3">
    <source>
        <dbReference type="Pfam" id="PF13202"/>
    </source>
</evidence>
<protein>
    <submittedName>
        <fullName evidence="4">EF hand</fullName>
    </submittedName>
</protein>
<keyword evidence="5" id="KW-1185">Reference proteome</keyword>
<dbReference type="RefSeq" id="WP_092312068.1">
    <property type="nucleotide sequence ID" value="NZ_FOZV01000006.1"/>
</dbReference>
<dbReference type="InterPro" id="IPR002048">
    <property type="entry name" value="EF_hand_dom"/>
</dbReference>
<dbReference type="InterPro" id="IPR018247">
    <property type="entry name" value="EF_Hand_1_Ca_BS"/>
</dbReference>
<dbReference type="GO" id="GO:0005509">
    <property type="term" value="F:calcium ion binding"/>
    <property type="evidence" value="ECO:0007669"/>
    <property type="project" value="InterPro"/>
</dbReference>
<reference evidence="5" key="1">
    <citation type="submission" date="2016-10" db="EMBL/GenBank/DDBJ databases">
        <authorList>
            <person name="Varghese N."/>
            <person name="Submissions S."/>
        </authorList>
    </citation>
    <scope>NUCLEOTIDE SEQUENCE [LARGE SCALE GENOMIC DNA]</scope>
    <source>
        <strain evidence="5">CGMCC 1.10683</strain>
    </source>
</reference>
<organism evidence="4 5">
    <name type="scientific">Brevundimonas viscosa</name>
    <dbReference type="NCBI Taxonomy" id="871741"/>
    <lineage>
        <taxon>Bacteria</taxon>
        <taxon>Pseudomonadati</taxon>
        <taxon>Pseudomonadota</taxon>
        <taxon>Alphaproteobacteria</taxon>
        <taxon>Caulobacterales</taxon>
        <taxon>Caulobacteraceae</taxon>
        <taxon>Brevundimonas</taxon>
    </lineage>
</organism>
<dbReference type="InterPro" id="IPR011992">
    <property type="entry name" value="EF-hand-dom_pair"/>
</dbReference>
<sequence>MSPSRSVFLVTVAVAAFTAPAALAQVAPEPGAGGGMMGPPRAAAEVPAWADRVFDRLDADADAVITGRELMVLSRGEIAARGGSRIRAMVSQSDASNDARVTREELQVGALRMFNRMDADGDGRLSDDELPRPPAPRAPIAMPMPAADPMPMPGMEDND</sequence>
<dbReference type="EMBL" id="FOZV01000006">
    <property type="protein sequence ID" value="SFS82065.1"/>
    <property type="molecule type" value="Genomic_DNA"/>
</dbReference>
<feature type="region of interest" description="Disordered" evidence="1">
    <location>
        <begin position="118"/>
        <end position="159"/>
    </location>
</feature>
<name>A0A1I6SYK1_9CAUL</name>
<keyword evidence="2" id="KW-0732">Signal</keyword>
<dbReference type="PROSITE" id="PS00018">
    <property type="entry name" value="EF_HAND_1"/>
    <property type="match status" value="1"/>
</dbReference>
<dbReference type="Proteomes" id="UP000198788">
    <property type="component" value="Unassembled WGS sequence"/>
</dbReference>